<gene>
    <name evidence="1" type="ORF">POSPLADRAFT_1038339</name>
</gene>
<reference evidence="1 2" key="1">
    <citation type="submission" date="2017-04" db="EMBL/GenBank/DDBJ databases">
        <title>Genome Sequence of the Model Brown-Rot Fungus Postia placenta SB12.</title>
        <authorList>
            <consortium name="DOE Joint Genome Institute"/>
            <person name="Gaskell J."/>
            <person name="Kersten P."/>
            <person name="Larrondo L.F."/>
            <person name="Canessa P."/>
            <person name="Martinez D."/>
            <person name="Hibbett D."/>
            <person name="Schmoll M."/>
            <person name="Kubicek C.P."/>
            <person name="Martinez A.T."/>
            <person name="Yadav J."/>
            <person name="Master E."/>
            <person name="Magnuson J.K."/>
            <person name="James T."/>
            <person name="Yaver D."/>
            <person name="Berka R."/>
            <person name="Labutti K."/>
            <person name="Lipzen A."/>
            <person name="Aerts A."/>
            <person name="Barry K."/>
            <person name="Henrissat B."/>
            <person name="Blanchette R."/>
            <person name="Grigoriev I."/>
            <person name="Cullen D."/>
        </authorList>
    </citation>
    <scope>NUCLEOTIDE SEQUENCE [LARGE SCALE GENOMIC DNA]</scope>
    <source>
        <strain evidence="1 2">MAD-698-R-SB12</strain>
    </source>
</reference>
<sequence length="56" mass="6400">MFLYVYRCWAVQRARTQSAKTEGPVHTAIHLIIEKADQGTGRIMMYIVCRGSTLRA</sequence>
<protein>
    <submittedName>
        <fullName evidence="1">Uncharacterized protein</fullName>
    </submittedName>
</protein>
<dbReference type="RefSeq" id="XP_024345002.1">
    <property type="nucleotide sequence ID" value="XM_024477372.1"/>
</dbReference>
<accession>A0A1X6NHU5</accession>
<dbReference type="Proteomes" id="UP000194127">
    <property type="component" value="Unassembled WGS sequence"/>
</dbReference>
<dbReference type="EMBL" id="KZ110591">
    <property type="protein sequence ID" value="OSX68208.1"/>
    <property type="molecule type" value="Genomic_DNA"/>
</dbReference>
<evidence type="ECO:0000313" key="1">
    <source>
        <dbReference type="EMBL" id="OSX68208.1"/>
    </source>
</evidence>
<evidence type="ECO:0000313" key="2">
    <source>
        <dbReference type="Proteomes" id="UP000194127"/>
    </source>
</evidence>
<dbReference type="GeneID" id="36322322"/>
<keyword evidence="2" id="KW-1185">Reference proteome</keyword>
<name>A0A1X6NHU5_9APHY</name>
<proteinExistence type="predicted"/>
<organism evidence="1 2">
    <name type="scientific">Postia placenta MAD-698-R-SB12</name>
    <dbReference type="NCBI Taxonomy" id="670580"/>
    <lineage>
        <taxon>Eukaryota</taxon>
        <taxon>Fungi</taxon>
        <taxon>Dikarya</taxon>
        <taxon>Basidiomycota</taxon>
        <taxon>Agaricomycotina</taxon>
        <taxon>Agaricomycetes</taxon>
        <taxon>Polyporales</taxon>
        <taxon>Adustoporiaceae</taxon>
        <taxon>Rhodonia</taxon>
    </lineage>
</organism>
<dbReference type="AlphaFoldDB" id="A0A1X6NHU5"/>